<sequence>MLSMLTSFWSVCGLIFFSDSTSAFISSRSRLSLARRFWNQVMTCALERPSCCAIWSRSAGERYFWYRKRFSSSAHSGDDGVVIPFRAALEPETFSRTRGGQILATDDFFTEGLLRISSMLNGVSGLLELAGGGSWSRGARLLSSPPDCNTEPAFMSLLEVIAVPKKKISLSGEQKKKRKTSITTPTPPPKKAK</sequence>
<dbReference type="OrthoDB" id="10590885at2759"/>
<feature type="signal peptide" evidence="2">
    <location>
        <begin position="1"/>
        <end position="23"/>
    </location>
</feature>
<dbReference type="Proteomes" id="UP000314294">
    <property type="component" value="Unassembled WGS sequence"/>
</dbReference>
<dbReference type="EMBL" id="SRLO01000372">
    <property type="protein sequence ID" value="TNN58728.1"/>
    <property type="molecule type" value="Genomic_DNA"/>
</dbReference>
<evidence type="ECO:0000256" key="2">
    <source>
        <dbReference type="SAM" id="SignalP"/>
    </source>
</evidence>
<feature type="region of interest" description="Disordered" evidence="1">
    <location>
        <begin position="170"/>
        <end position="193"/>
    </location>
</feature>
<organism evidence="3 4">
    <name type="scientific">Liparis tanakae</name>
    <name type="common">Tanaka's snailfish</name>
    <dbReference type="NCBI Taxonomy" id="230148"/>
    <lineage>
        <taxon>Eukaryota</taxon>
        <taxon>Metazoa</taxon>
        <taxon>Chordata</taxon>
        <taxon>Craniata</taxon>
        <taxon>Vertebrata</taxon>
        <taxon>Euteleostomi</taxon>
        <taxon>Actinopterygii</taxon>
        <taxon>Neopterygii</taxon>
        <taxon>Teleostei</taxon>
        <taxon>Neoteleostei</taxon>
        <taxon>Acanthomorphata</taxon>
        <taxon>Eupercaria</taxon>
        <taxon>Perciformes</taxon>
        <taxon>Cottioidei</taxon>
        <taxon>Cottales</taxon>
        <taxon>Liparidae</taxon>
        <taxon>Liparis</taxon>
    </lineage>
</organism>
<evidence type="ECO:0000256" key="1">
    <source>
        <dbReference type="SAM" id="MobiDB-lite"/>
    </source>
</evidence>
<dbReference type="AlphaFoldDB" id="A0A4Z2GYP3"/>
<accession>A0A4Z2GYP3</accession>
<keyword evidence="4" id="KW-1185">Reference proteome</keyword>
<keyword evidence="2" id="KW-0732">Signal</keyword>
<gene>
    <name evidence="3" type="ORF">EYF80_031053</name>
</gene>
<evidence type="ECO:0000313" key="3">
    <source>
        <dbReference type="EMBL" id="TNN58728.1"/>
    </source>
</evidence>
<name>A0A4Z2GYP3_9TELE</name>
<comment type="caution">
    <text evidence="3">The sequence shown here is derived from an EMBL/GenBank/DDBJ whole genome shotgun (WGS) entry which is preliminary data.</text>
</comment>
<protein>
    <recommendedName>
        <fullName evidence="5">Secreted protein</fullName>
    </recommendedName>
</protein>
<reference evidence="3 4" key="1">
    <citation type="submission" date="2019-03" db="EMBL/GenBank/DDBJ databases">
        <title>First draft genome of Liparis tanakae, snailfish: a comprehensive survey of snailfish specific genes.</title>
        <authorList>
            <person name="Kim W."/>
            <person name="Song I."/>
            <person name="Jeong J.-H."/>
            <person name="Kim D."/>
            <person name="Kim S."/>
            <person name="Ryu S."/>
            <person name="Song J.Y."/>
            <person name="Lee S.K."/>
        </authorList>
    </citation>
    <scope>NUCLEOTIDE SEQUENCE [LARGE SCALE GENOMIC DNA]</scope>
    <source>
        <tissue evidence="3">Muscle</tissue>
    </source>
</reference>
<proteinExistence type="predicted"/>
<feature type="chain" id="PRO_5021455677" description="Secreted protein" evidence="2">
    <location>
        <begin position="24"/>
        <end position="193"/>
    </location>
</feature>
<evidence type="ECO:0008006" key="5">
    <source>
        <dbReference type="Google" id="ProtNLM"/>
    </source>
</evidence>
<evidence type="ECO:0000313" key="4">
    <source>
        <dbReference type="Proteomes" id="UP000314294"/>
    </source>
</evidence>